<dbReference type="InterPro" id="IPR003697">
    <property type="entry name" value="Maf-like"/>
</dbReference>
<dbReference type="NCBIfam" id="TIGR00172">
    <property type="entry name" value="maf"/>
    <property type="match status" value="1"/>
</dbReference>
<dbReference type="PANTHER" id="PTHR43213:SF5">
    <property type="entry name" value="BIFUNCTIONAL DTTP_UTP PYROPHOSPHATASE_METHYLTRANSFERASE PROTEIN-RELATED"/>
    <property type="match status" value="1"/>
</dbReference>
<dbReference type="EC" id="3.6.1.9" evidence="4"/>
<dbReference type="Proteomes" id="UP000320359">
    <property type="component" value="Unassembled WGS sequence"/>
</dbReference>
<keyword evidence="3 4" id="KW-0546">Nucleotide metabolism</keyword>
<reference evidence="5 6" key="1">
    <citation type="submission" date="2019-07" db="EMBL/GenBank/DDBJ databases">
        <authorList>
            <person name="Yang M."/>
            <person name="Zhao D."/>
            <person name="Xiang H."/>
        </authorList>
    </citation>
    <scope>NUCLEOTIDE SEQUENCE [LARGE SCALE GENOMIC DNA]</scope>
    <source>
        <strain evidence="5 6">IM1326</strain>
    </source>
</reference>
<feature type="site" description="Important for substrate specificity" evidence="4">
    <location>
        <position position="74"/>
    </location>
</feature>
<dbReference type="PANTHER" id="PTHR43213">
    <property type="entry name" value="BIFUNCTIONAL DTTP/UTP PYROPHOSPHATASE/METHYLTRANSFERASE PROTEIN-RELATED"/>
    <property type="match status" value="1"/>
</dbReference>
<dbReference type="Pfam" id="PF02545">
    <property type="entry name" value="Maf"/>
    <property type="match status" value="1"/>
</dbReference>
<accession>A0A552X603</accession>
<evidence type="ECO:0000256" key="4">
    <source>
        <dbReference type="HAMAP-Rule" id="MF_00528"/>
    </source>
</evidence>
<dbReference type="GO" id="GO:0036218">
    <property type="term" value="F:dTTP diphosphatase activity"/>
    <property type="evidence" value="ECO:0007669"/>
    <property type="project" value="RHEA"/>
</dbReference>
<comment type="catalytic activity">
    <reaction evidence="4">
        <text>UTP + H2O = UMP + diphosphate + H(+)</text>
        <dbReference type="Rhea" id="RHEA:29395"/>
        <dbReference type="ChEBI" id="CHEBI:15377"/>
        <dbReference type="ChEBI" id="CHEBI:15378"/>
        <dbReference type="ChEBI" id="CHEBI:33019"/>
        <dbReference type="ChEBI" id="CHEBI:46398"/>
        <dbReference type="ChEBI" id="CHEBI:57865"/>
        <dbReference type="EC" id="3.6.1.9"/>
    </reaction>
</comment>
<dbReference type="RefSeq" id="WP_143235470.1">
    <property type="nucleotide sequence ID" value="NZ_VJWL01000001.1"/>
</dbReference>
<feature type="active site" description="Proton acceptor" evidence="4">
    <location>
        <position position="73"/>
    </location>
</feature>
<comment type="caution">
    <text evidence="5">The sequence shown here is derived from an EMBL/GenBank/DDBJ whole genome shotgun (WGS) entry which is preliminary data.</text>
</comment>
<dbReference type="EMBL" id="VJWL01000001">
    <property type="protein sequence ID" value="TRW50454.1"/>
    <property type="molecule type" value="Genomic_DNA"/>
</dbReference>
<comment type="caution">
    <text evidence="4">Lacks conserved residue(s) required for the propagation of feature annotation.</text>
</comment>
<evidence type="ECO:0000313" key="6">
    <source>
        <dbReference type="Proteomes" id="UP000320359"/>
    </source>
</evidence>
<evidence type="ECO:0000256" key="3">
    <source>
        <dbReference type="ARBA" id="ARBA00023080"/>
    </source>
</evidence>
<keyword evidence="4" id="KW-0963">Cytoplasm</keyword>
<keyword evidence="2 4" id="KW-0378">Hydrolase</keyword>
<dbReference type="PIRSF" id="PIRSF006305">
    <property type="entry name" value="Maf"/>
    <property type="match status" value="1"/>
</dbReference>
<gene>
    <name evidence="5" type="ORF">FM042_06415</name>
</gene>
<proteinExistence type="inferred from homology"/>
<dbReference type="GO" id="GO:0009117">
    <property type="term" value="P:nucleotide metabolic process"/>
    <property type="evidence" value="ECO:0007669"/>
    <property type="project" value="UniProtKB-KW"/>
</dbReference>
<comment type="cofactor">
    <cofactor evidence="1 4">
        <name>a divalent metal cation</name>
        <dbReference type="ChEBI" id="CHEBI:60240"/>
    </cofactor>
</comment>
<evidence type="ECO:0000256" key="1">
    <source>
        <dbReference type="ARBA" id="ARBA00001968"/>
    </source>
</evidence>
<dbReference type="HAMAP" id="MF_00528">
    <property type="entry name" value="Maf"/>
    <property type="match status" value="1"/>
</dbReference>
<dbReference type="GO" id="GO:0036221">
    <property type="term" value="F:UTP diphosphatase activity"/>
    <property type="evidence" value="ECO:0007669"/>
    <property type="project" value="RHEA"/>
</dbReference>
<sequence length="191" mass="21117">MLYLASASPRRRELLELLGVEFAVRPMDIPETPAHGETPQDYVQRLAREKAEACAAAVVAEGDDEQWAVLGADTIVVAGDHILEKPRDFVDYQQMMKQLSGRSHSVYTAVNVTTATASKTVLVPSEVRFRELTDEDIARYWNTGEPVDKAGGYGIQGPAGAFVAHLNGSFFAVMGLPLYETDQLLREFWRS</sequence>
<comment type="subcellular location">
    <subcellularLocation>
        <location evidence="4">Cytoplasm</location>
    </subcellularLocation>
</comment>
<name>A0A552X603_9GAMM</name>
<feature type="site" description="Important for substrate specificity" evidence="4">
    <location>
        <position position="156"/>
    </location>
</feature>
<dbReference type="OrthoDB" id="9807767at2"/>
<comment type="similarity">
    <text evidence="4">Belongs to the Maf family. YhdE subfamily.</text>
</comment>
<comment type="catalytic activity">
    <reaction evidence="4">
        <text>dTTP + H2O = dTMP + diphosphate + H(+)</text>
        <dbReference type="Rhea" id="RHEA:28534"/>
        <dbReference type="ChEBI" id="CHEBI:15377"/>
        <dbReference type="ChEBI" id="CHEBI:15378"/>
        <dbReference type="ChEBI" id="CHEBI:33019"/>
        <dbReference type="ChEBI" id="CHEBI:37568"/>
        <dbReference type="ChEBI" id="CHEBI:63528"/>
        <dbReference type="EC" id="3.6.1.9"/>
    </reaction>
</comment>
<dbReference type="Gene3D" id="3.90.950.10">
    <property type="match status" value="1"/>
</dbReference>
<feature type="site" description="Important for substrate specificity" evidence="4">
    <location>
        <position position="10"/>
    </location>
</feature>
<evidence type="ECO:0000313" key="5">
    <source>
        <dbReference type="EMBL" id="TRW50454.1"/>
    </source>
</evidence>
<dbReference type="SUPFAM" id="SSF52972">
    <property type="entry name" value="ITPase-like"/>
    <property type="match status" value="1"/>
</dbReference>
<evidence type="ECO:0000256" key="2">
    <source>
        <dbReference type="ARBA" id="ARBA00022801"/>
    </source>
</evidence>
<protein>
    <recommendedName>
        <fullName evidence="4">dTTP/UTP pyrophosphatase</fullName>
        <shortName evidence="4">dTTPase/UTPase</shortName>
        <ecNumber evidence="4">3.6.1.9</ecNumber>
    </recommendedName>
    <alternativeName>
        <fullName evidence="4">Nucleoside triphosphate pyrophosphatase</fullName>
    </alternativeName>
    <alternativeName>
        <fullName evidence="4">Nucleotide pyrophosphatase</fullName>
        <shortName evidence="4">Nucleotide PPase</shortName>
    </alternativeName>
</protein>
<comment type="function">
    <text evidence="4">Nucleoside triphosphate pyrophosphatase that hydrolyzes dTTP and UTP. May have a dual role in cell division arrest and in preventing the incorporation of modified nucleotides into cellular nucleic acids.</text>
</comment>
<dbReference type="AlphaFoldDB" id="A0A552X603"/>
<dbReference type="GO" id="GO:0005737">
    <property type="term" value="C:cytoplasm"/>
    <property type="evidence" value="ECO:0007669"/>
    <property type="project" value="UniProtKB-SubCell"/>
</dbReference>
<dbReference type="InterPro" id="IPR029001">
    <property type="entry name" value="ITPase-like_fam"/>
</dbReference>
<keyword evidence="6" id="KW-1185">Reference proteome</keyword>
<dbReference type="CDD" id="cd00555">
    <property type="entry name" value="Maf"/>
    <property type="match status" value="1"/>
</dbReference>
<organism evidence="5 6">
    <name type="scientific">Aliidiomarina halalkaliphila</name>
    <dbReference type="NCBI Taxonomy" id="2593535"/>
    <lineage>
        <taxon>Bacteria</taxon>
        <taxon>Pseudomonadati</taxon>
        <taxon>Pseudomonadota</taxon>
        <taxon>Gammaproteobacteria</taxon>
        <taxon>Alteromonadales</taxon>
        <taxon>Idiomarinaceae</taxon>
        <taxon>Aliidiomarina</taxon>
    </lineage>
</organism>